<sequence>MKLKLLTKLIAVVTILLLPAFLLLDWLFPLTLPQASDYTQVVVAEDGTPLRNFPNKVGQWQYPITINQVSENYLTALIAYEDQYFYSHPGINPIALVRAFWQNINNRKVISGGSTLTMQVARIIDPHQRSIPGKIKQIFRALQLEWYLTKKEILTIYLNNAPFGGTIIGIEAASYAYLGKSSQFLSDAEAALLTILPQAPSRLRPDRHPERAEQARNKVLNRLEQFSLWTQERVKSAKLEPVYANKLAHHLNAPLLARRLAQPKHSKIQTMVDWQLQVTAETVVKDYVSQLPKKTSAAVLVVDNETMATKAYIGSADFSDTQRLGHVDMISAIRSPGSTLKPFAYAMALDEGLIHSASLLTDAPRLNKHYRPENFSQGFHGPVSATDALKRSLNIPAVQLLEHLSPKNFAAQLQNAGLGLHLPNQSKANLAIILGGVGIKLEELVGSYRALAMNGLAATPRLTADQPLQQRYLMSPGAAWIVRQMLTDQNYHSHQTNYLPLVWKTGTSYGFRDAWAVGVSDHYTIGVWLGRPDGSPMPGHHGRITAVPLLKQIYQLLPYKKPYIKRPINVSEASICWPLGTSKDLKKNQQYCYQTKQAFVLDKQVPPTLTNPDIIQNPLKLNVPINPNTGKRVSINCTSINYKLQQIVLWPRELDPWLPRKWQRHRLIPATDPDCKNVQPILANGVQINSIKDKTLIPAAKAKQIAINLSANGGIGKHLWFINGQLIAKTTPKQAFQYEFTKAGKYQVSVVDSLGTTDMVAIKVNL</sequence>
<dbReference type="GO" id="GO:0009252">
    <property type="term" value="P:peptidoglycan biosynthetic process"/>
    <property type="evidence" value="ECO:0007669"/>
    <property type="project" value="UniProtKB-UniPathway"/>
</dbReference>
<evidence type="ECO:0000256" key="4">
    <source>
        <dbReference type="ARBA" id="ARBA00022645"/>
    </source>
</evidence>
<dbReference type="EMBL" id="JACCKB010000015">
    <property type="protein sequence ID" value="NYZ66555.1"/>
    <property type="molecule type" value="Genomic_DNA"/>
</dbReference>
<evidence type="ECO:0000256" key="9">
    <source>
        <dbReference type="ARBA" id="ARBA00023268"/>
    </source>
</evidence>
<dbReference type="AlphaFoldDB" id="A0A853IBF1"/>
<evidence type="ECO:0000259" key="13">
    <source>
        <dbReference type="Pfam" id="PF00912"/>
    </source>
</evidence>
<dbReference type="GO" id="GO:0030288">
    <property type="term" value="C:outer membrane-bounded periplasmic space"/>
    <property type="evidence" value="ECO:0007669"/>
    <property type="project" value="TreeGrafter"/>
</dbReference>
<dbReference type="NCBIfam" id="TIGR02073">
    <property type="entry name" value="PBP_1c"/>
    <property type="match status" value="1"/>
</dbReference>
<keyword evidence="7" id="KW-0808">Transferase</keyword>
<dbReference type="InterPro" id="IPR001460">
    <property type="entry name" value="PCN-bd_Tpept"/>
</dbReference>
<proteinExistence type="inferred from homology"/>
<evidence type="ECO:0000256" key="3">
    <source>
        <dbReference type="ARBA" id="ARBA00007739"/>
    </source>
</evidence>
<evidence type="ECO:0000259" key="12">
    <source>
        <dbReference type="Pfam" id="PF00905"/>
    </source>
</evidence>
<evidence type="ECO:0000259" key="14">
    <source>
        <dbReference type="Pfam" id="PF06832"/>
    </source>
</evidence>
<feature type="domain" description="Penicillin-binding C-terminal" evidence="14">
    <location>
        <begin position="685"/>
        <end position="761"/>
    </location>
</feature>
<evidence type="ECO:0000256" key="7">
    <source>
        <dbReference type="ARBA" id="ARBA00022679"/>
    </source>
</evidence>
<feature type="domain" description="Glycosyl transferase family 51" evidence="13">
    <location>
        <begin position="49"/>
        <end position="223"/>
    </location>
</feature>
<comment type="caution">
    <text evidence="15">The sequence shown here is derived from an EMBL/GenBank/DDBJ whole genome shotgun (WGS) entry which is preliminary data.</text>
</comment>
<protein>
    <recommendedName>
        <fullName evidence="10">peptidoglycan glycosyltransferase</fullName>
        <ecNumber evidence="10">2.4.99.28</ecNumber>
    </recommendedName>
</protein>
<dbReference type="Pfam" id="PF00905">
    <property type="entry name" value="Transpeptidase"/>
    <property type="match status" value="1"/>
</dbReference>
<dbReference type="InterPro" id="IPR036950">
    <property type="entry name" value="PBP_transglycosylase"/>
</dbReference>
<evidence type="ECO:0000256" key="8">
    <source>
        <dbReference type="ARBA" id="ARBA00022801"/>
    </source>
</evidence>
<comment type="catalytic activity">
    <reaction evidence="11">
        <text>[GlcNAc-(1-&gt;4)-Mur2Ac(oyl-L-Ala-gamma-D-Glu-L-Lys-D-Ala-D-Ala)](n)-di-trans,octa-cis-undecaprenyl diphosphate + beta-D-GlcNAc-(1-&gt;4)-Mur2Ac(oyl-L-Ala-gamma-D-Glu-L-Lys-D-Ala-D-Ala)-di-trans,octa-cis-undecaprenyl diphosphate = [GlcNAc-(1-&gt;4)-Mur2Ac(oyl-L-Ala-gamma-D-Glu-L-Lys-D-Ala-D-Ala)](n+1)-di-trans,octa-cis-undecaprenyl diphosphate + di-trans,octa-cis-undecaprenyl diphosphate + H(+)</text>
        <dbReference type="Rhea" id="RHEA:23708"/>
        <dbReference type="Rhea" id="RHEA-COMP:9602"/>
        <dbReference type="Rhea" id="RHEA-COMP:9603"/>
        <dbReference type="ChEBI" id="CHEBI:15378"/>
        <dbReference type="ChEBI" id="CHEBI:58405"/>
        <dbReference type="ChEBI" id="CHEBI:60033"/>
        <dbReference type="ChEBI" id="CHEBI:78435"/>
        <dbReference type="EC" id="2.4.99.28"/>
    </reaction>
</comment>
<dbReference type="Gene3D" id="1.10.3810.10">
    <property type="entry name" value="Biosynthetic peptidoglycan transglycosylase-like"/>
    <property type="match status" value="1"/>
</dbReference>
<dbReference type="Gene3D" id="3.40.710.10">
    <property type="entry name" value="DD-peptidase/beta-lactamase superfamily"/>
    <property type="match status" value="1"/>
</dbReference>
<evidence type="ECO:0000256" key="2">
    <source>
        <dbReference type="ARBA" id="ARBA00007090"/>
    </source>
</evidence>
<dbReference type="Pfam" id="PF06832">
    <property type="entry name" value="BiPBP_C"/>
    <property type="match status" value="1"/>
</dbReference>
<comment type="similarity">
    <text evidence="3">In the N-terminal section; belongs to the glycosyltransferase 51 family.</text>
</comment>
<dbReference type="GO" id="GO:0008955">
    <property type="term" value="F:peptidoglycan glycosyltransferase activity"/>
    <property type="evidence" value="ECO:0007669"/>
    <property type="project" value="UniProtKB-EC"/>
</dbReference>
<keyword evidence="6" id="KW-0328">Glycosyltransferase</keyword>
<evidence type="ECO:0000313" key="15">
    <source>
        <dbReference type="EMBL" id="NYZ66555.1"/>
    </source>
</evidence>
<evidence type="ECO:0000256" key="11">
    <source>
        <dbReference type="ARBA" id="ARBA00049902"/>
    </source>
</evidence>
<dbReference type="GO" id="GO:0006508">
    <property type="term" value="P:proteolysis"/>
    <property type="evidence" value="ECO:0007669"/>
    <property type="project" value="UniProtKB-KW"/>
</dbReference>
<gene>
    <name evidence="15" type="primary">pbpC</name>
    <name evidence="15" type="ORF">H0A36_11100</name>
</gene>
<dbReference type="PANTHER" id="PTHR32282:SF15">
    <property type="entry name" value="PENICILLIN-BINDING PROTEIN 1C"/>
    <property type="match status" value="1"/>
</dbReference>
<reference evidence="15 16" key="1">
    <citation type="submission" date="2020-07" db="EMBL/GenBank/DDBJ databases">
        <title>Endozoicomonas sp. nov., isolated from sediment.</title>
        <authorList>
            <person name="Gu T."/>
        </authorList>
    </citation>
    <scope>NUCLEOTIDE SEQUENCE [LARGE SCALE GENOMIC DNA]</scope>
    <source>
        <strain evidence="15 16">SM1973</strain>
    </source>
</reference>
<dbReference type="InterPro" id="IPR001264">
    <property type="entry name" value="Glyco_trans_51"/>
</dbReference>
<keyword evidence="4" id="KW-0121">Carboxypeptidase</keyword>
<dbReference type="GO" id="GO:0004180">
    <property type="term" value="F:carboxypeptidase activity"/>
    <property type="evidence" value="ECO:0007669"/>
    <property type="project" value="UniProtKB-KW"/>
</dbReference>
<dbReference type="UniPathway" id="UPA00219"/>
<comment type="similarity">
    <text evidence="2">In the C-terminal section; belongs to the transpeptidase family.</text>
</comment>
<dbReference type="EC" id="2.4.99.28" evidence="10"/>
<organism evidence="15 16">
    <name type="scientific">Spartinivicinus marinus</name>
    <dbReference type="NCBI Taxonomy" id="2994442"/>
    <lineage>
        <taxon>Bacteria</taxon>
        <taxon>Pseudomonadati</taxon>
        <taxon>Pseudomonadota</taxon>
        <taxon>Gammaproteobacteria</taxon>
        <taxon>Oceanospirillales</taxon>
        <taxon>Zooshikellaceae</taxon>
        <taxon>Spartinivicinus</taxon>
    </lineage>
</organism>
<evidence type="ECO:0000256" key="5">
    <source>
        <dbReference type="ARBA" id="ARBA00022670"/>
    </source>
</evidence>
<dbReference type="InterPro" id="IPR023346">
    <property type="entry name" value="Lysozyme-like_dom_sf"/>
</dbReference>
<keyword evidence="9" id="KW-0511">Multifunctional enzyme</keyword>
<dbReference type="Pfam" id="PF00912">
    <property type="entry name" value="Transgly"/>
    <property type="match status" value="1"/>
</dbReference>
<dbReference type="InterPro" id="IPR011815">
    <property type="entry name" value="PBP_1c"/>
</dbReference>
<dbReference type="InterPro" id="IPR012338">
    <property type="entry name" value="Beta-lactam/transpept-like"/>
</dbReference>
<dbReference type="SUPFAM" id="SSF56601">
    <property type="entry name" value="beta-lactamase/transpeptidase-like"/>
    <property type="match status" value="1"/>
</dbReference>
<dbReference type="GO" id="GO:0008658">
    <property type="term" value="F:penicillin binding"/>
    <property type="evidence" value="ECO:0007669"/>
    <property type="project" value="InterPro"/>
</dbReference>
<dbReference type="RefSeq" id="WP_180568584.1">
    <property type="nucleotide sequence ID" value="NZ_JACCKB010000015.1"/>
</dbReference>
<comment type="pathway">
    <text evidence="1">Cell wall biogenesis; peptidoglycan biosynthesis.</text>
</comment>
<dbReference type="SUPFAM" id="SSF53955">
    <property type="entry name" value="Lysozyme-like"/>
    <property type="match status" value="1"/>
</dbReference>
<evidence type="ECO:0000313" key="16">
    <source>
        <dbReference type="Proteomes" id="UP000569732"/>
    </source>
</evidence>
<accession>A0A853IBF1</accession>
<dbReference type="InterPro" id="IPR050396">
    <property type="entry name" value="Glycosyltr_51/Transpeptidase"/>
</dbReference>
<keyword evidence="8" id="KW-0378">Hydrolase</keyword>
<keyword evidence="5" id="KW-0645">Protease</keyword>
<feature type="domain" description="Penicillin-binding protein transpeptidase" evidence="12">
    <location>
        <begin position="298"/>
        <end position="512"/>
    </location>
</feature>
<evidence type="ECO:0000256" key="10">
    <source>
        <dbReference type="ARBA" id="ARBA00044770"/>
    </source>
</evidence>
<evidence type="ECO:0000256" key="1">
    <source>
        <dbReference type="ARBA" id="ARBA00004752"/>
    </source>
</evidence>
<dbReference type="InterPro" id="IPR009647">
    <property type="entry name" value="PBP_C"/>
</dbReference>
<name>A0A853IBF1_9GAMM</name>
<keyword evidence="16" id="KW-1185">Reference proteome</keyword>
<evidence type="ECO:0000256" key="6">
    <source>
        <dbReference type="ARBA" id="ARBA00022676"/>
    </source>
</evidence>
<dbReference type="PANTHER" id="PTHR32282">
    <property type="entry name" value="BINDING PROTEIN TRANSPEPTIDASE, PUTATIVE-RELATED"/>
    <property type="match status" value="1"/>
</dbReference>
<dbReference type="Proteomes" id="UP000569732">
    <property type="component" value="Unassembled WGS sequence"/>
</dbReference>